<sequence length="190" mass="21420">MVHKHLANSFTILNGCFGLLQLFFLIEGHISYALIAFFLAIICDGVDGYVARLLDQSSSFGKELDSLADMVTFGVGGACWIQLVATTIPFPLRLLLSFFYLYHALRRLAHFNATNQKEHYIGLPVTSAAFLTVMSLYLHHLYSVHASVLVMSIVIYASLMNLPFKTFKCHYVDRLVRTLVKEVRSEGEHD</sequence>
<evidence type="ECO:0000313" key="5">
    <source>
        <dbReference type="Proteomes" id="UP000242949"/>
    </source>
</evidence>
<dbReference type="STRING" id="1612202.SAMN05421734_101371"/>
<dbReference type="PROSITE" id="PS00379">
    <property type="entry name" value="CDP_ALCOHOL_P_TRANSF"/>
    <property type="match status" value="1"/>
</dbReference>
<gene>
    <name evidence="4" type="ORF">SAMN05421734_101371</name>
</gene>
<dbReference type="GO" id="GO:0008654">
    <property type="term" value="P:phospholipid biosynthetic process"/>
    <property type="evidence" value="ECO:0007669"/>
    <property type="project" value="InterPro"/>
</dbReference>
<dbReference type="Gene3D" id="1.20.120.1760">
    <property type="match status" value="1"/>
</dbReference>
<dbReference type="InterPro" id="IPR043130">
    <property type="entry name" value="CDP-OH_PTrfase_TM_dom"/>
</dbReference>
<name>A0A1G6GPT8_9BACI</name>
<dbReference type="GO" id="GO:0016780">
    <property type="term" value="F:phosphotransferase activity, for other substituted phosphate groups"/>
    <property type="evidence" value="ECO:0007669"/>
    <property type="project" value="InterPro"/>
</dbReference>
<keyword evidence="1 2" id="KW-0808">Transferase</keyword>
<dbReference type="InterPro" id="IPR048254">
    <property type="entry name" value="CDP_ALCOHOL_P_TRANSF_CS"/>
</dbReference>
<keyword evidence="3" id="KW-0472">Membrane</keyword>
<evidence type="ECO:0000313" key="4">
    <source>
        <dbReference type="EMBL" id="SDB83968.1"/>
    </source>
</evidence>
<keyword evidence="5" id="KW-1185">Reference proteome</keyword>
<dbReference type="RefSeq" id="WP_176759184.1">
    <property type="nucleotide sequence ID" value="NZ_FMYI01000001.1"/>
</dbReference>
<dbReference type="Proteomes" id="UP000242949">
    <property type="component" value="Unassembled WGS sequence"/>
</dbReference>
<dbReference type="Pfam" id="PF01066">
    <property type="entry name" value="CDP-OH_P_transf"/>
    <property type="match status" value="1"/>
</dbReference>
<evidence type="ECO:0000256" key="2">
    <source>
        <dbReference type="RuleBase" id="RU003750"/>
    </source>
</evidence>
<feature type="transmembrane region" description="Helical" evidence="3">
    <location>
        <begin position="144"/>
        <end position="164"/>
    </location>
</feature>
<keyword evidence="3" id="KW-0812">Transmembrane</keyword>
<protein>
    <submittedName>
        <fullName evidence="4">CDP-diacylglycerol--serine O-phosphatidyltransferase</fullName>
    </submittedName>
</protein>
<feature type="transmembrane region" description="Helical" evidence="3">
    <location>
        <begin position="120"/>
        <end position="138"/>
    </location>
</feature>
<evidence type="ECO:0000256" key="1">
    <source>
        <dbReference type="ARBA" id="ARBA00022679"/>
    </source>
</evidence>
<reference evidence="5" key="1">
    <citation type="submission" date="2016-09" db="EMBL/GenBank/DDBJ databases">
        <authorList>
            <person name="Varghese N."/>
            <person name="Submissions S."/>
        </authorList>
    </citation>
    <scope>NUCLEOTIDE SEQUENCE [LARGE SCALE GENOMIC DNA]</scope>
    <source>
        <strain evidence="5">S5</strain>
    </source>
</reference>
<comment type="similarity">
    <text evidence="2">Belongs to the CDP-alcohol phosphatidyltransferase class-I family.</text>
</comment>
<dbReference type="EMBL" id="FMYI01000001">
    <property type="protein sequence ID" value="SDB83968.1"/>
    <property type="molecule type" value="Genomic_DNA"/>
</dbReference>
<proteinExistence type="inferred from homology"/>
<dbReference type="InterPro" id="IPR000462">
    <property type="entry name" value="CDP-OH_P_trans"/>
</dbReference>
<dbReference type="AlphaFoldDB" id="A0A1G6GPT8"/>
<organism evidence="4 5">
    <name type="scientific">Pelagirhabdus alkalitolerans</name>
    <dbReference type="NCBI Taxonomy" id="1612202"/>
    <lineage>
        <taxon>Bacteria</taxon>
        <taxon>Bacillati</taxon>
        <taxon>Bacillota</taxon>
        <taxon>Bacilli</taxon>
        <taxon>Bacillales</taxon>
        <taxon>Bacillaceae</taxon>
        <taxon>Pelagirhabdus</taxon>
    </lineage>
</organism>
<dbReference type="GO" id="GO:0016020">
    <property type="term" value="C:membrane"/>
    <property type="evidence" value="ECO:0007669"/>
    <property type="project" value="InterPro"/>
</dbReference>
<accession>A0A1G6GPT8</accession>
<evidence type="ECO:0000256" key="3">
    <source>
        <dbReference type="SAM" id="Phobius"/>
    </source>
</evidence>
<keyword evidence="3" id="KW-1133">Transmembrane helix</keyword>
<feature type="transmembrane region" description="Helical" evidence="3">
    <location>
        <begin position="71"/>
        <end position="99"/>
    </location>
</feature>